<dbReference type="Gene3D" id="1.20.140.20">
    <property type="entry name" value="Alpha-ketoacid/pyruvate dehydrogenase kinase, N-terminal domain"/>
    <property type="match status" value="1"/>
</dbReference>
<evidence type="ECO:0000256" key="6">
    <source>
        <dbReference type="ARBA" id="ARBA00022777"/>
    </source>
</evidence>
<proteinExistence type="inferred from homology"/>
<dbReference type="InterPro" id="IPR036890">
    <property type="entry name" value="HATPase_C_sf"/>
</dbReference>
<name>A0A6B2L7Z3_9EUKA</name>
<evidence type="ECO:0000256" key="2">
    <source>
        <dbReference type="ARBA" id="ARBA00006155"/>
    </source>
</evidence>
<evidence type="ECO:0000256" key="4">
    <source>
        <dbReference type="ARBA" id="ARBA00022679"/>
    </source>
</evidence>
<dbReference type="SUPFAM" id="SSF55874">
    <property type="entry name" value="ATPase domain of HSP90 chaperone/DNA topoisomerase II/histidine kinase"/>
    <property type="match status" value="1"/>
</dbReference>
<dbReference type="PANTHER" id="PTHR11947">
    <property type="entry name" value="PYRUVATE DEHYDROGENASE KINASE"/>
    <property type="match status" value="1"/>
</dbReference>
<keyword evidence="5 10" id="KW-0547">Nucleotide-binding</keyword>
<dbReference type="GO" id="GO:0010906">
    <property type="term" value="P:regulation of glucose metabolic process"/>
    <property type="evidence" value="ECO:0007669"/>
    <property type="project" value="TreeGrafter"/>
</dbReference>
<dbReference type="PROSITE" id="PS50109">
    <property type="entry name" value="HIS_KIN"/>
    <property type="match status" value="1"/>
</dbReference>
<keyword evidence="7 10" id="KW-0067">ATP-binding</keyword>
<comment type="subcellular location">
    <subcellularLocation>
        <location evidence="1 10">Mitochondrion matrix</location>
    </subcellularLocation>
</comment>
<organism evidence="12">
    <name type="scientific">Arcella intermedia</name>
    <dbReference type="NCBI Taxonomy" id="1963864"/>
    <lineage>
        <taxon>Eukaryota</taxon>
        <taxon>Amoebozoa</taxon>
        <taxon>Tubulinea</taxon>
        <taxon>Elardia</taxon>
        <taxon>Arcellinida</taxon>
        <taxon>Sphaerothecina</taxon>
        <taxon>Arcellidae</taxon>
        <taxon>Arcella</taxon>
    </lineage>
</organism>
<dbReference type="InterPro" id="IPR036784">
    <property type="entry name" value="AK/P_DHK_N_sf"/>
</dbReference>
<keyword evidence="6 10" id="KW-0418">Kinase</keyword>
<dbReference type="Pfam" id="PF02518">
    <property type="entry name" value="HATPase_c"/>
    <property type="match status" value="1"/>
</dbReference>
<dbReference type="GO" id="GO:0004740">
    <property type="term" value="F:pyruvate dehydrogenase (acetyl-transferring) kinase activity"/>
    <property type="evidence" value="ECO:0007669"/>
    <property type="project" value="TreeGrafter"/>
</dbReference>
<evidence type="ECO:0000256" key="10">
    <source>
        <dbReference type="RuleBase" id="RU366032"/>
    </source>
</evidence>
<dbReference type="GO" id="GO:0005759">
    <property type="term" value="C:mitochondrial matrix"/>
    <property type="evidence" value="ECO:0007669"/>
    <property type="project" value="UniProtKB-SubCell"/>
</dbReference>
<dbReference type="SUPFAM" id="SSF69012">
    <property type="entry name" value="alpha-ketoacid dehydrogenase kinase, N-terminal domain"/>
    <property type="match status" value="1"/>
</dbReference>
<evidence type="ECO:0000256" key="3">
    <source>
        <dbReference type="ARBA" id="ARBA00022553"/>
    </source>
</evidence>
<evidence type="ECO:0000256" key="8">
    <source>
        <dbReference type="ARBA" id="ARBA00022946"/>
    </source>
</evidence>
<evidence type="ECO:0000256" key="5">
    <source>
        <dbReference type="ARBA" id="ARBA00022741"/>
    </source>
</evidence>
<dbReference type="EC" id="2.7.11.-" evidence="10"/>
<dbReference type="GO" id="GO:0005524">
    <property type="term" value="F:ATP binding"/>
    <property type="evidence" value="ECO:0007669"/>
    <property type="project" value="UniProtKB-UniRule"/>
</dbReference>
<dbReference type="EMBL" id="GIBP01004173">
    <property type="protein sequence ID" value="NDV33142.1"/>
    <property type="molecule type" value="Transcribed_RNA"/>
</dbReference>
<keyword evidence="4 10" id="KW-0808">Transferase</keyword>
<accession>A0A6B2L7Z3</accession>
<keyword evidence="3" id="KW-0597">Phosphoprotein</keyword>
<evidence type="ECO:0000259" key="11">
    <source>
        <dbReference type="PROSITE" id="PS50109"/>
    </source>
</evidence>
<keyword evidence="9 10" id="KW-0496">Mitochondrion</keyword>
<dbReference type="PRINTS" id="PR00344">
    <property type="entry name" value="BCTRLSENSOR"/>
</dbReference>
<evidence type="ECO:0000256" key="1">
    <source>
        <dbReference type="ARBA" id="ARBA00004305"/>
    </source>
</evidence>
<dbReference type="Gene3D" id="3.30.565.10">
    <property type="entry name" value="Histidine kinase-like ATPase, C-terminal domain"/>
    <property type="match status" value="1"/>
</dbReference>
<dbReference type="InterPro" id="IPR005467">
    <property type="entry name" value="His_kinase_dom"/>
</dbReference>
<dbReference type="PANTHER" id="PTHR11947:SF20">
    <property type="entry name" value="[3-METHYL-2-OXOBUTANOATE DEHYDROGENASE [LIPOAMIDE]] KINASE, MITOCHONDRIAL"/>
    <property type="match status" value="1"/>
</dbReference>
<evidence type="ECO:0000256" key="9">
    <source>
        <dbReference type="ARBA" id="ARBA00023128"/>
    </source>
</evidence>
<reference evidence="12" key="1">
    <citation type="journal article" date="2020" name="J. Eukaryot. Microbiol.">
        <title>De novo Sequencing, Assembly and Annotation of the Transcriptome for the Free-Living Testate Amoeba Arcella intermedia.</title>
        <authorList>
            <person name="Ribeiro G.M."/>
            <person name="Porfirio-Sousa A.L."/>
            <person name="Maurer-Alcala X.X."/>
            <person name="Katz L.A."/>
            <person name="Lahr D.J.G."/>
        </authorList>
    </citation>
    <scope>NUCLEOTIDE SEQUENCE</scope>
</reference>
<comment type="similarity">
    <text evidence="2 10">Belongs to the PDK/BCKDK protein kinase family.</text>
</comment>
<feature type="domain" description="Histidine kinase" evidence="11">
    <location>
        <begin position="208"/>
        <end position="345"/>
    </location>
</feature>
<dbReference type="Pfam" id="PF10436">
    <property type="entry name" value="BCDHK_Adom3"/>
    <property type="match status" value="1"/>
</dbReference>
<dbReference type="InterPro" id="IPR039028">
    <property type="entry name" value="BCKD/PDK"/>
</dbReference>
<dbReference type="InterPro" id="IPR003594">
    <property type="entry name" value="HATPase_dom"/>
</dbReference>
<evidence type="ECO:0000313" key="12">
    <source>
        <dbReference type="EMBL" id="NDV33142.1"/>
    </source>
</evidence>
<evidence type="ECO:0000256" key="7">
    <source>
        <dbReference type="ARBA" id="ARBA00022840"/>
    </source>
</evidence>
<dbReference type="AlphaFoldDB" id="A0A6B2L7Z3"/>
<dbReference type="InterPro" id="IPR004358">
    <property type="entry name" value="Sig_transdc_His_kin-like_C"/>
</dbReference>
<protein>
    <recommendedName>
        <fullName evidence="10">Protein-serine/threonine kinase</fullName>
        <ecNumber evidence="10">2.7.11.-</ecNumber>
    </recommendedName>
</protein>
<keyword evidence="8" id="KW-0809">Transit peptide</keyword>
<sequence length="352" mass="39747">MKKSTPHSLKSYCEEGVDLSPEKIVASANHIQQELPIRLARELRNLEILPFIVMSNPYISQVYSLYQEAFTELIEIPKINTVEEDNQYLIPVLDRAVRGTVNIVELLGKGFREVADKISPDKFNIQDFMDYFLISRIARRVMAQHHVMLHHQRPKMIGVVSLECSPKNSIDNISSVTTEMSDRMYGIRPDIVISGELDFKFPFIASHLDYILMELLKNSTRSTIEHQRRISGRHFPDLPPIRILIAPGPEILTIRISDAGGGIKAQDLENIWKYGFTTMKRMGETSTNPLAVLSSSFEEIHSPMAGLGFGLPLSRLYAKHFGGNLVISSMEGHGTDVYLSLDCTGEVLEINY</sequence>
<dbReference type="InterPro" id="IPR018955">
    <property type="entry name" value="BCDHK/PDK_N"/>
</dbReference>